<evidence type="ECO:0000256" key="1">
    <source>
        <dbReference type="ARBA" id="ARBA00004906"/>
    </source>
</evidence>
<dbReference type="AlphaFoldDB" id="A0A835Y1T9"/>
<dbReference type="Gene3D" id="3.30.710.10">
    <property type="entry name" value="Potassium Channel Kv1.1, Chain A"/>
    <property type="match status" value="1"/>
</dbReference>
<keyword evidence="2" id="KW-0677">Repeat</keyword>
<evidence type="ECO:0000259" key="6">
    <source>
        <dbReference type="PROSITE" id="PS50097"/>
    </source>
</evidence>
<dbReference type="SMART" id="SM00225">
    <property type="entry name" value="BTB"/>
    <property type="match status" value="1"/>
</dbReference>
<dbReference type="InterPro" id="IPR011333">
    <property type="entry name" value="SKP1/BTB/POZ_sf"/>
</dbReference>
<keyword evidence="8" id="KW-1185">Reference proteome</keyword>
<dbReference type="EMBL" id="JAEHOE010000036">
    <property type="protein sequence ID" value="KAG2493657.1"/>
    <property type="molecule type" value="Genomic_DNA"/>
</dbReference>
<dbReference type="InterPro" id="IPR011042">
    <property type="entry name" value="6-blade_b-propeller_TolB-like"/>
</dbReference>
<dbReference type="InterPro" id="IPR000210">
    <property type="entry name" value="BTB/POZ_dom"/>
</dbReference>
<dbReference type="PANTHER" id="PTHR46231">
    <property type="entry name" value="ANKYRIN REPEAT AND BTB/POZ DOMAIN-CONTAINING PROTEIN 1"/>
    <property type="match status" value="1"/>
</dbReference>
<feature type="coiled-coil region" evidence="4">
    <location>
        <begin position="497"/>
        <end position="538"/>
    </location>
</feature>
<keyword evidence="3" id="KW-0040">ANK repeat</keyword>
<feature type="domain" description="BTB" evidence="6">
    <location>
        <begin position="365"/>
        <end position="432"/>
    </location>
</feature>
<gene>
    <name evidence="7" type="ORF">HYH03_008172</name>
</gene>
<comment type="caution">
    <text evidence="7">The sequence shown here is derived from an EMBL/GenBank/DDBJ whole genome shotgun (WGS) entry which is preliminary data.</text>
</comment>
<accession>A0A835Y1T9</accession>
<dbReference type="PROSITE" id="PS50097">
    <property type="entry name" value="BTB"/>
    <property type="match status" value="1"/>
</dbReference>
<evidence type="ECO:0000256" key="2">
    <source>
        <dbReference type="ARBA" id="ARBA00022737"/>
    </source>
</evidence>
<dbReference type="GO" id="GO:0005737">
    <property type="term" value="C:cytoplasm"/>
    <property type="evidence" value="ECO:0007669"/>
    <property type="project" value="TreeGrafter"/>
</dbReference>
<evidence type="ECO:0000313" key="7">
    <source>
        <dbReference type="EMBL" id="KAG2493657.1"/>
    </source>
</evidence>
<reference evidence="7" key="1">
    <citation type="journal article" date="2020" name="bioRxiv">
        <title>Comparative genomics of Chlamydomonas.</title>
        <authorList>
            <person name="Craig R.J."/>
            <person name="Hasan A.R."/>
            <person name="Ness R.W."/>
            <person name="Keightley P.D."/>
        </authorList>
    </citation>
    <scope>NUCLEOTIDE SEQUENCE</scope>
    <source>
        <strain evidence="7">CCAP 11/70</strain>
    </source>
</reference>
<dbReference type="SUPFAM" id="SSF54695">
    <property type="entry name" value="POZ domain"/>
    <property type="match status" value="1"/>
</dbReference>
<evidence type="ECO:0000256" key="3">
    <source>
        <dbReference type="ARBA" id="ARBA00023043"/>
    </source>
</evidence>
<dbReference type="OrthoDB" id="9997739at2759"/>
<sequence>MAFPPSARDVPSLTLDAPGMGIVHSVTAAPIAGNSNDIKLVLAHGNTCRTFTMIGKEACGSVGDGIQVDGTLRAAVWDPYSQTVFAAIDTGSGSIIVQKVDDATWSIVAGQTNSYTSVDGCGNQASFDEIRYLVSDSRGKLFAAEQHAIRALKLPVRMRYGQGKGGHNSGETDEVVVTTLHTLQGSLRGLTVGVSPMTGAAAYLYCADERSLYRTRINLYGGDGVGSLEFVAGLKGALHLGLPPRGYETDDDDLSAETGRIFYDGYGTYCSFSSNHGIVGQADGSIIIMDGVCVRCLEPDGKITTLCTGLQGPYRQPYITPSGQLALCHARKPAVLLLDLGLSPVPLIPPTPVGLEPDDMESPSPLVRLMAGGSTFYVKRAVLCKHSPYLQACLGGGFAEAQAEQLGFPGIDSSTMQALVEWINTGTMPSMRGASLEQLLLLARAADELNMEPLFRELLERVMEWVGPENIVDVMLWAEQCTGRFVDLLSMLKAWFIEHEQKVVANAAESVQRLQVENTALSAELRAAANTRQQVRRESRLVYAEDPVGFSDYSDEQEAYLDAIMAEETEEEETEEEETEEEETEEETEEGDEEVEDADEAVEGEGEEGIE</sequence>
<dbReference type="Pfam" id="PF00651">
    <property type="entry name" value="BTB"/>
    <property type="match status" value="1"/>
</dbReference>
<organism evidence="7 8">
    <name type="scientific">Edaphochlamys debaryana</name>
    <dbReference type="NCBI Taxonomy" id="47281"/>
    <lineage>
        <taxon>Eukaryota</taxon>
        <taxon>Viridiplantae</taxon>
        <taxon>Chlorophyta</taxon>
        <taxon>core chlorophytes</taxon>
        <taxon>Chlorophyceae</taxon>
        <taxon>CS clade</taxon>
        <taxon>Chlamydomonadales</taxon>
        <taxon>Chlamydomonadales incertae sedis</taxon>
        <taxon>Edaphochlamys</taxon>
    </lineage>
</organism>
<dbReference type="InterPro" id="IPR044515">
    <property type="entry name" value="ABTB1"/>
</dbReference>
<evidence type="ECO:0000256" key="5">
    <source>
        <dbReference type="SAM" id="MobiDB-lite"/>
    </source>
</evidence>
<comment type="pathway">
    <text evidence="1">Protein modification; protein ubiquitination.</text>
</comment>
<protein>
    <recommendedName>
        <fullName evidence="6">BTB domain-containing protein</fullName>
    </recommendedName>
</protein>
<evidence type="ECO:0000256" key="4">
    <source>
        <dbReference type="SAM" id="Coils"/>
    </source>
</evidence>
<evidence type="ECO:0000313" key="8">
    <source>
        <dbReference type="Proteomes" id="UP000612055"/>
    </source>
</evidence>
<dbReference type="GO" id="GO:0000151">
    <property type="term" value="C:ubiquitin ligase complex"/>
    <property type="evidence" value="ECO:0007669"/>
    <property type="project" value="TreeGrafter"/>
</dbReference>
<dbReference type="Gene3D" id="2.120.10.30">
    <property type="entry name" value="TolB, C-terminal domain"/>
    <property type="match status" value="1"/>
</dbReference>
<keyword evidence="4" id="KW-0175">Coiled coil</keyword>
<dbReference type="CDD" id="cd18186">
    <property type="entry name" value="BTB_POZ_ZBTB_KLHL-like"/>
    <property type="match status" value="1"/>
</dbReference>
<dbReference type="PANTHER" id="PTHR46231:SF1">
    <property type="entry name" value="ANKYRIN REPEAT AND BTB_POZ DOMAIN-CONTAINING PROTEIN 1"/>
    <property type="match status" value="1"/>
</dbReference>
<proteinExistence type="predicted"/>
<dbReference type="Proteomes" id="UP000612055">
    <property type="component" value="Unassembled WGS sequence"/>
</dbReference>
<name>A0A835Y1T9_9CHLO</name>
<feature type="region of interest" description="Disordered" evidence="5">
    <location>
        <begin position="565"/>
        <end position="611"/>
    </location>
</feature>